<comment type="caution">
    <text evidence="1">The sequence shown here is derived from an EMBL/GenBank/DDBJ whole genome shotgun (WGS) entry which is preliminary data.</text>
</comment>
<gene>
    <name evidence="1" type="ORF">ACFOZ4_19385</name>
</gene>
<dbReference type="RefSeq" id="WP_253752613.1">
    <property type="nucleotide sequence ID" value="NZ_JAMZDZ010000001.1"/>
</dbReference>
<reference evidence="2" key="1">
    <citation type="journal article" date="2019" name="Int. J. Syst. Evol. Microbiol.">
        <title>The Global Catalogue of Microorganisms (GCM) 10K type strain sequencing project: providing services to taxonomists for standard genome sequencing and annotation.</title>
        <authorList>
            <consortium name="The Broad Institute Genomics Platform"/>
            <consortium name="The Broad Institute Genome Sequencing Center for Infectious Disease"/>
            <person name="Wu L."/>
            <person name="Ma J."/>
        </authorList>
    </citation>
    <scope>NUCLEOTIDE SEQUENCE [LARGE SCALE GENOMIC DNA]</scope>
    <source>
        <strain evidence="2">CGMCC 4.7289</strain>
    </source>
</reference>
<protein>
    <submittedName>
        <fullName evidence="1">SHOCT domain-containing protein</fullName>
    </submittedName>
</protein>
<accession>A0ABV8LR22</accession>
<keyword evidence="2" id="KW-1185">Reference proteome</keyword>
<evidence type="ECO:0000313" key="1">
    <source>
        <dbReference type="EMBL" id="MFC4132777.1"/>
    </source>
</evidence>
<name>A0ABV8LR22_9ACTN</name>
<proteinExistence type="predicted"/>
<organism evidence="1 2">
    <name type="scientific">Hamadaea flava</name>
    <dbReference type="NCBI Taxonomy" id="1742688"/>
    <lineage>
        <taxon>Bacteria</taxon>
        <taxon>Bacillati</taxon>
        <taxon>Actinomycetota</taxon>
        <taxon>Actinomycetes</taxon>
        <taxon>Micromonosporales</taxon>
        <taxon>Micromonosporaceae</taxon>
        <taxon>Hamadaea</taxon>
    </lineage>
</organism>
<dbReference type="EMBL" id="JBHSAY010000009">
    <property type="protein sequence ID" value="MFC4132777.1"/>
    <property type="molecule type" value="Genomic_DNA"/>
</dbReference>
<sequence length="32" mass="3175">MSRGPLDLVAGTATAGALTDEEFAAAKARLLG</sequence>
<evidence type="ECO:0000313" key="2">
    <source>
        <dbReference type="Proteomes" id="UP001595816"/>
    </source>
</evidence>
<dbReference type="Proteomes" id="UP001595816">
    <property type="component" value="Unassembled WGS sequence"/>
</dbReference>